<dbReference type="PROSITE" id="PS51664">
    <property type="entry name" value="YCAO"/>
    <property type="match status" value="1"/>
</dbReference>
<evidence type="ECO:0000313" key="2">
    <source>
        <dbReference type="EMBL" id="MFC5744685.1"/>
    </source>
</evidence>
<proteinExistence type="predicted"/>
<dbReference type="Gene3D" id="3.30.1330.230">
    <property type="match status" value="1"/>
</dbReference>
<accession>A0ABW0ZN35</accession>
<dbReference type="NCBIfam" id="TIGR00702">
    <property type="entry name" value="YcaO-type kinase domain"/>
    <property type="match status" value="2"/>
</dbReference>
<evidence type="ECO:0000259" key="1">
    <source>
        <dbReference type="PROSITE" id="PS51664"/>
    </source>
</evidence>
<dbReference type="Gene3D" id="3.30.40.250">
    <property type="match status" value="1"/>
</dbReference>
<dbReference type="Proteomes" id="UP001596074">
    <property type="component" value="Unassembled WGS sequence"/>
</dbReference>
<feature type="domain" description="YcaO" evidence="1">
    <location>
        <begin position="70"/>
        <end position="450"/>
    </location>
</feature>
<organism evidence="2 3">
    <name type="scientific">Actinomadura rugatobispora</name>
    <dbReference type="NCBI Taxonomy" id="1994"/>
    <lineage>
        <taxon>Bacteria</taxon>
        <taxon>Bacillati</taxon>
        <taxon>Actinomycetota</taxon>
        <taxon>Actinomycetes</taxon>
        <taxon>Streptosporangiales</taxon>
        <taxon>Thermomonosporaceae</taxon>
        <taxon>Actinomadura</taxon>
    </lineage>
</organism>
<name>A0ABW0ZN35_9ACTN</name>
<sequence>MRIRDHAPKFAGSGTHREVATEETAARIWPYLRHVGVTRVANITWLDSIGIPVYNAIAPRSRDLISVYNGKGLRPVDAKVSAVMEAVERFAAWQPRTPAAIASYNELVKGGTAVLNPADCNTRLHARYHDDLPVSWLTGYDLVRREPVMVAMHGTTYSDQYHESPVYHIASTNGLASGNTLEEAVTHALCELIERDSMTLAELVTTYLEGVLRTGTSVPRQPEAVTAAMRSRHPHFDMDRLPPAVAEVAARFRAAGVEVRMVDITSELGVPSVWCATVDTFGPTLEAQGHGGFGTHPDVEVAMIRALTECAQSRAVDIQAMREDISTPDEEVPKHLQHVHRAATINKSGWWWEPTDVLTTAADVPSHPSGDVTADLRLLLDRLVACGLDRAIVVDLSPPTVPASVARVIVPGLESWSVDHSRLGARAARLWNETVTGLARPAEAAAGRGV</sequence>
<dbReference type="PANTHER" id="PTHR37809">
    <property type="entry name" value="RIBOSOMAL PROTEIN S12 METHYLTHIOTRANSFERASE ACCESSORY FACTOR YCAO"/>
    <property type="match status" value="1"/>
</dbReference>
<comment type="caution">
    <text evidence="2">The sequence shown here is derived from an EMBL/GenBank/DDBJ whole genome shotgun (WGS) entry which is preliminary data.</text>
</comment>
<reference evidence="3" key="1">
    <citation type="journal article" date="2019" name="Int. J. Syst. Evol. Microbiol.">
        <title>The Global Catalogue of Microorganisms (GCM) 10K type strain sequencing project: providing services to taxonomists for standard genome sequencing and annotation.</title>
        <authorList>
            <consortium name="The Broad Institute Genomics Platform"/>
            <consortium name="The Broad Institute Genome Sequencing Center for Infectious Disease"/>
            <person name="Wu L."/>
            <person name="Ma J."/>
        </authorList>
    </citation>
    <scope>NUCLEOTIDE SEQUENCE [LARGE SCALE GENOMIC DNA]</scope>
    <source>
        <strain evidence="3">KCTC 42087</strain>
    </source>
</reference>
<dbReference type="EMBL" id="JBHSON010000004">
    <property type="protein sequence ID" value="MFC5744685.1"/>
    <property type="molecule type" value="Genomic_DNA"/>
</dbReference>
<dbReference type="Pfam" id="PF02624">
    <property type="entry name" value="YcaO"/>
    <property type="match status" value="1"/>
</dbReference>
<protein>
    <submittedName>
        <fullName evidence="2">YcaO-like family protein</fullName>
    </submittedName>
</protein>
<dbReference type="PANTHER" id="PTHR37809:SF1">
    <property type="entry name" value="RIBOSOMAL PROTEIN S12 METHYLTHIOTRANSFERASE ACCESSORY FACTOR YCAO"/>
    <property type="match status" value="1"/>
</dbReference>
<evidence type="ECO:0000313" key="3">
    <source>
        <dbReference type="Proteomes" id="UP001596074"/>
    </source>
</evidence>
<gene>
    <name evidence="2" type="ORF">ACFPZN_03540</name>
</gene>
<dbReference type="RefSeq" id="WP_378280067.1">
    <property type="nucleotide sequence ID" value="NZ_JBHSON010000004.1"/>
</dbReference>
<keyword evidence="3" id="KW-1185">Reference proteome</keyword>
<dbReference type="InterPro" id="IPR003776">
    <property type="entry name" value="YcaO-like_dom"/>
</dbReference>
<dbReference type="Gene3D" id="3.30.160.660">
    <property type="match status" value="1"/>
</dbReference>